<protein>
    <recommendedName>
        <fullName evidence="1">Heterokaryon incompatibility domain-containing protein</fullName>
    </recommendedName>
</protein>
<accession>A0A8H7WCX3</accession>
<dbReference type="EMBL" id="JAFJYH010000048">
    <property type="protein sequence ID" value="KAG4422463.1"/>
    <property type="molecule type" value="Genomic_DNA"/>
</dbReference>
<feature type="domain" description="Heterokaryon incompatibility" evidence="1">
    <location>
        <begin position="43"/>
        <end position="176"/>
    </location>
</feature>
<dbReference type="Proteomes" id="UP000664132">
    <property type="component" value="Unassembled WGS sequence"/>
</dbReference>
<dbReference type="InterPro" id="IPR010730">
    <property type="entry name" value="HET"/>
</dbReference>
<gene>
    <name evidence="2" type="ORF">IFR04_004364</name>
</gene>
<keyword evidence="3" id="KW-1185">Reference proteome</keyword>
<evidence type="ECO:0000259" key="1">
    <source>
        <dbReference type="Pfam" id="PF06985"/>
    </source>
</evidence>
<dbReference type="PANTHER" id="PTHR24148">
    <property type="entry name" value="ANKYRIN REPEAT DOMAIN-CONTAINING PROTEIN 39 HOMOLOG-RELATED"/>
    <property type="match status" value="1"/>
</dbReference>
<comment type="caution">
    <text evidence="2">The sequence shown here is derived from an EMBL/GenBank/DDBJ whole genome shotgun (WGS) entry which is preliminary data.</text>
</comment>
<organism evidence="2 3">
    <name type="scientific">Cadophora malorum</name>
    <dbReference type="NCBI Taxonomy" id="108018"/>
    <lineage>
        <taxon>Eukaryota</taxon>
        <taxon>Fungi</taxon>
        <taxon>Dikarya</taxon>
        <taxon>Ascomycota</taxon>
        <taxon>Pezizomycotina</taxon>
        <taxon>Leotiomycetes</taxon>
        <taxon>Helotiales</taxon>
        <taxon>Ploettnerulaceae</taxon>
        <taxon>Cadophora</taxon>
    </lineage>
</organism>
<dbReference type="InterPro" id="IPR052895">
    <property type="entry name" value="HetReg/Transcr_Mod"/>
</dbReference>
<reference evidence="2" key="1">
    <citation type="submission" date="2021-02" db="EMBL/GenBank/DDBJ databases">
        <title>Genome sequence Cadophora malorum strain M34.</title>
        <authorList>
            <person name="Stefanovic E."/>
            <person name="Vu D."/>
            <person name="Scully C."/>
            <person name="Dijksterhuis J."/>
            <person name="Roader J."/>
            <person name="Houbraken J."/>
        </authorList>
    </citation>
    <scope>NUCLEOTIDE SEQUENCE</scope>
    <source>
        <strain evidence="2">M34</strain>
    </source>
</reference>
<sequence>MALYEPLDPSRKEIRSLILEPLTAGSDIKCTTTTISLLDSTEYEALSYVWGDASIRETITFNGLPTEVTKNLYTALTYLRLPDKPRCLWVDALCINQKDMKERNNQVAMMGEVYANAKPVVIWLGEADDDSDEAFTLMSKVISDNNITEEITRNLFSFYIQFVEREWFTRLWTVQELVLASQDPIVGCGHTWTTWSTLFGAWQKVALIEFTKMGMVTFPDSFNISNDDIAPSKPLGVRTSGIKIDLLNNLRASVLEKRGSNLRNLILNTLSSNATEPRDRIYGLLGMLTSSARQEFTVDYTRPLGIVFAESIAHLFRHGKGASLLSGFQIMGPSSDSTLPSWIPQFGDKRLMKPIRFHPPGLGASGAGSDAVNGSIDEDLTTLRIRGLPIDIVAEKLPFFEGDACLDQLSQVEALAKKARERAARHASEHPESRPYLTPFKTKEPLWRTLIANKAYSGAARDEAPESYRGMYARLLESHSGASKAEEADVEGEDDMARDYKLNLLNALPGNCFFVTETGFCGIGPDLVEPGDLLAVWFGAPAPFVLRPISESGDEHKARQVQGEKEVENMYNVCGVAYVAGIMDGELVDEVYCEDLEDDVLFVVR</sequence>
<dbReference type="PANTHER" id="PTHR24148:SF73">
    <property type="entry name" value="HET DOMAIN PROTEIN (AFU_ORTHOLOGUE AFUA_8G01020)"/>
    <property type="match status" value="1"/>
</dbReference>
<dbReference type="Pfam" id="PF26639">
    <property type="entry name" value="Het-6_barrel"/>
    <property type="match status" value="1"/>
</dbReference>
<name>A0A8H7WCX3_9HELO</name>
<dbReference type="AlphaFoldDB" id="A0A8H7WCX3"/>
<evidence type="ECO:0000313" key="3">
    <source>
        <dbReference type="Proteomes" id="UP000664132"/>
    </source>
</evidence>
<dbReference type="OrthoDB" id="3557394at2759"/>
<evidence type="ECO:0000313" key="2">
    <source>
        <dbReference type="EMBL" id="KAG4422463.1"/>
    </source>
</evidence>
<proteinExistence type="predicted"/>
<dbReference type="Pfam" id="PF06985">
    <property type="entry name" value="HET"/>
    <property type="match status" value="1"/>
</dbReference>